<proteinExistence type="predicted"/>
<keyword evidence="3" id="KW-1185">Reference proteome</keyword>
<dbReference type="Pfam" id="PF21153">
    <property type="entry name" value="NSUN5_N"/>
    <property type="match status" value="1"/>
</dbReference>
<dbReference type="EMBL" id="JBJJXI010000136">
    <property type="protein sequence ID" value="KAL3387795.1"/>
    <property type="molecule type" value="Genomic_DNA"/>
</dbReference>
<dbReference type="Proteomes" id="UP001627154">
    <property type="component" value="Unassembled WGS sequence"/>
</dbReference>
<dbReference type="InterPro" id="IPR048889">
    <property type="entry name" value="NSUN5_RCM1_N"/>
</dbReference>
<organism evidence="2 3">
    <name type="scientific">Trichogramma kaykai</name>
    <dbReference type="NCBI Taxonomy" id="54128"/>
    <lineage>
        <taxon>Eukaryota</taxon>
        <taxon>Metazoa</taxon>
        <taxon>Ecdysozoa</taxon>
        <taxon>Arthropoda</taxon>
        <taxon>Hexapoda</taxon>
        <taxon>Insecta</taxon>
        <taxon>Pterygota</taxon>
        <taxon>Neoptera</taxon>
        <taxon>Endopterygota</taxon>
        <taxon>Hymenoptera</taxon>
        <taxon>Apocrita</taxon>
        <taxon>Proctotrupomorpha</taxon>
        <taxon>Chalcidoidea</taxon>
        <taxon>Trichogrammatidae</taxon>
        <taxon>Trichogramma</taxon>
    </lineage>
</organism>
<reference evidence="2 3" key="1">
    <citation type="journal article" date="2024" name="bioRxiv">
        <title>A reference genome for Trichogramma kaykai: A tiny desert-dwelling parasitoid wasp with competing sex-ratio distorters.</title>
        <authorList>
            <person name="Culotta J."/>
            <person name="Lindsey A.R."/>
        </authorList>
    </citation>
    <scope>NUCLEOTIDE SEQUENCE [LARGE SCALE GENOMIC DNA]</scope>
    <source>
        <strain evidence="2 3">KSX58</strain>
    </source>
</reference>
<evidence type="ECO:0000313" key="2">
    <source>
        <dbReference type="EMBL" id="KAL3387795.1"/>
    </source>
</evidence>
<evidence type="ECO:0000313" key="3">
    <source>
        <dbReference type="Proteomes" id="UP001627154"/>
    </source>
</evidence>
<accession>A0ABD2W5H0</accession>
<sequence length="147" mass="16644">MNHTGANKFVHSIKVPKLFKEATKIVKKVAVDGASFKSLTANPRHPNVQGIYALVSETLRHSKELQYILDYSKILIENPRFDPWLARVLITELLWGKKVLKSEAIPIVTVLSYKEKLLKALEQISDAVADPSDKKKGNLYIVYMNLL</sequence>
<comment type="caution">
    <text evidence="2">The sequence shown here is derived from an EMBL/GenBank/DDBJ whole genome shotgun (WGS) entry which is preliminary data.</text>
</comment>
<feature type="domain" description="NSUN5/RCM1 N-terminal" evidence="1">
    <location>
        <begin position="51"/>
        <end position="124"/>
    </location>
</feature>
<name>A0ABD2W5H0_9HYME</name>
<gene>
    <name evidence="2" type="ORF">TKK_016892</name>
</gene>
<dbReference type="AlphaFoldDB" id="A0ABD2W5H0"/>
<evidence type="ECO:0000259" key="1">
    <source>
        <dbReference type="Pfam" id="PF21153"/>
    </source>
</evidence>
<protein>
    <recommendedName>
        <fullName evidence="1">NSUN5/RCM1 N-terminal domain-containing protein</fullName>
    </recommendedName>
</protein>